<evidence type="ECO:0000313" key="3">
    <source>
        <dbReference type="Proteomes" id="UP000770889"/>
    </source>
</evidence>
<dbReference type="Gene3D" id="3.40.30.10">
    <property type="entry name" value="Glutaredoxin"/>
    <property type="match status" value="1"/>
</dbReference>
<protein>
    <recommendedName>
        <fullName evidence="4">Thioredoxin domain-containing protein</fullName>
    </recommendedName>
</protein>
<dbReference type="SUPFAM" id="SSF52833">
    <property type="entry name" value="Thioredoxin-like"/>
    <property type="match status" value="1"/>
</dbReference>
<name>A0A944ME04_9GAMM</name>
<accession>A0A944ME04</accession>
<dbReference type="InterPro" id="IPR036249">
    <property type="entry name" value="Thioredoxin-like_sf"/>
</dbReference>
<keyword evidence="1" id="KW-0732">Signal</keyword>
<dbReference type="EMBL" id="JAHHGM010000014">
    <property type="protein sequence ID" value="MBT2990128.1"/>
    <property type="molecule type" value="Genomic_DNA"/>
</dbReference>
<evidence type="ECO:0000256" key="1">
    <source>
        <dbReference type="SAM" id="SignalP"/>
    </source>
</evidence>
<reference evidence="2 3" key="1">
    <citation type="submission" date="2021-05" db="EMBL/GenBank/DDBJ databases">
        <title>Genetic and Functional Diversity in Clade A Lucinid endosymbionts from the Bahamas.</title>
        <authorList>
            <person name="Giani N.M."/>
            <person name="Engel A.S."/>
            <person name="Campbell B.J."/>
        </authorList>
    </citation>
    <scope>NUCLEOTIDE SEQUENCE [LARGE SCALE GENOMIC DNA]</scope>
    <source>
        <strain evidence="2">LUC16012Gg_MoonRockCtena</strain>
    </source>
</reference>
<comment type="caution">
    <text evidence="2">The sequence shown here is derived from an EMBL/GenBank/DDBJ whole genome shotgun (WGS) entry which is preliminary data.</text>
</comment>
<feature type="chain" id="PRO_5037668537" description="Thioredoxin domain-containing protein" evidence="1">
    <location>
        <begin position="24"/>
        <end position="137"/>
    </location>
</feature>
<organism evidence="2 3">
    <name type="scientific">Candidatus Thiodiazotropha taylori</name>
    <dbReference type="NCBI Taxonomy" id="2792791"/>
    <lineage>
        <taxon>Bacteria</taxon>
        <taxon>Pseudomonadati</taxon>
        <taxon>Pseudomonadota</taxon>
        <taxon>Gammaproteobacteria</taxon>
        <taxon>Chromatiales</taxon>
        <taxon>Sedimenticolaceae</taxon>
        <taxon>Candidatus Thiodiazotropha</taxon>
    </lineage>
</organism>
<dbReference type="AlphaFoldDB" id="A0A944ME04"/>
<proteinExistence type="predicted"/>
<dbReference type="Proteomes" id="UP000770889">
    <property type="component" value="Unassembled WGS sequence"/>
</dbReference>
<evidence type="ECO:0008006" key="4">
    <source>
        <dbReference type="Google" id="ProtNLM"/>
    </source>
</evidence>
<feature type="signal peptide" evidence="1">
    <location>
        <begin position="1"/>
        <end position="23"/>
    </location>
</feature>
<evidence type="ECO:0000313" key="2">
    <source>
        <dbReference type="EMBL" id="MBT2990128.1"/>
    </source>
</evidence>
<sequence length="137" mass="15660">MRTNRILKIPAIMLLFICSTVKAEVIEIKPEVLVGKIETQNNTVVQFTSPDKNCRHCIGADSAFDNFADNHTGNYSFLRVQWSPWNKTPEAIKKEYRIVGLPMHICYRDGKEVKKLFGSIKAVKSDVVQHFKDACFK</sequence>
<gene>
    <name evidence="2" type="ORF">KME65_14330</name>
</gene>